<proteinExistence type="predicted"/>
<dbReference type="InterPro" id="IPR001227">
    <property type="entry name" value="Ac_transferase_dom_sf"/>
</dbReference>
<evidence type="ECO:0000256" key="2">
    <source>
        <dbReference type="ARBA" id="ARBA00022553"/>
    </source>
</evidence>
<dbReference type="Pfam" id="PF21089">
    <property type="entry name" value="PKS_DH_N"/>
    <property type="match status" value="1"/>
</dbReference>
<dbReference type="PANTHER" id="PTHR43775:SF37">
    <property type="entry name" value="SI:DKEY-61P9.11"/>
    <property type="match status" value="1"/>
</dbReference>
<dbReference type="InterPro" id="IPR014043">
    <property type="entry name" value="Acyl_transferase_dom"/>
</dbReference>
<dbReference type="InterPro" id="IPR049900">
    <property type="entry name" value="PKS_mFAS_DH"/>
</dbReference>
<feature type="active site" description="Proton donor; for dehydratase activity" evidence="3">
    <location>
        <position position="531"/>
    </location>
</feature>
<sequence>MGHSLVQRYGLFADAQPELTLPEMWPIIAILPSLAMIQIAVLNLLRHLGVSPDVVVGHSAGEVVTFYASGSMTQETALKLAIARAVALSYTEDSSEDAGMVALGCGAPLALEIIKEIIDALHNDSQQVLDLACENSPSAVTLSGHSALLDRVLEVASIRQLFARKLHTRVAVHSAIMELCREQYNERVSDVISASVISKPRVETYSTVTGKIQTDGPTDQYMWDNTRLPVQFSSAIGLIHEKHPNAVYVEISPHLALTSYVESMTGRPVVCPLRRSGKNETYRDDESYVLLDCLGRLAVQGVATIDFTRLSPANIQGDSSILTYPFSRKPIPLLKGNSEDLVKARYGPLNYSNMKLSITDHAQLAEHVIREEAILPATGYLEMAFERGARLLWDVRFDAALPILQQPTSSVHFQLEGTHWTVESIRSQDRSSPVTSSDGKTANIRKHANGHLSCSSQQQCGPPLDIPTIRDRCKSSNIDIYHTMKYFATFGPSYRRIEKLYMGKDEGLILVRGGDSSLGSAGYIVHPILLDACLHGAVNPIFTQNTDTNSYYLPSSLKTVRVHRSSLHQQGHLWSHIKLKEWKYNELVYDIDIVDGAGQRLVELQGLVVSRHEITPALSGRPHLDLAYQRFDLPTLPSSDVAVDFSHTQLPLGTAIGRVLDSISRLGQKRVVRVLSLGSSAILDDAESIMSSNPDGFLECYFDRAHSYSLSAKGNLMVRVVASPETLPLLFDLIVVEDTSYTLSVISAMLIPGGKALIQRTNAHAEDDLQIKEQNSLRLQAIQSATDTVLIEAQKSTLSMLNEPSTTFDMPVITFELGRELDIRDQILLQEASAVPIWIQAQDDIHGGAARGFCRSLSRELSVNVRLVIFQGEWSVDRRLQFIKALSSLPGLDDEVEVLVNPNGSLYVPRFVPASLATPLDQREKPK</sequence>
<dbReference type="SMART" id="SM00827">
    <property type="entry name" value="PKS_AT"/>
    <property type="match status" value="1"/>
</dbReference>
<dbReference type="GO" id="GO:0004312">
    <property type="term" value="F:fatty acid synthase activity"/>
    <property type="evidence" value="ECO:0007669"/>
    <property type="project" value="TreeGrafter"/>
</dbReference>
<dbReference type="Gene3D" id="3.40.366.10">
    <property type="entry name" value="Malonyl-Coenzyme A Acyl Carrier Protein, domain 2"/>
    <property type="match status" value="1"/>
</dbReference>
<feature type="active site" description="Proton acceptor; for dehydratase activity" evidence="3">
    <location>
        <position position="367"/>
    </location>
</feature>
<dbReference type="AlphaFoldDB" id="A0A9P7RY28"/>
<dbReference type="PANTHER" id="PTHR43775">
    <property type="entry name" value="FATTY ACID SYNTHASE"/>
    <property type="match status" value="1"/>
</dbReference>
<feature type="region of interest" description="C-terminal hotdog fold" evidence="3">
    <location>
        <begin position="472"/>
        <end position="618"/>
    </location>
</feature>
<dbReference type="InterPro" id="IPR050091">
    <property type="entry name" value="PKS_NRPS_Biosynth_Enz"/>
</dbReference>
<dbReference type="RefSeq" id="XP_043008282.1">
    <property type="nucleotide sequence ID" value="XM_043152999.1"/>
</dbReference>
<dbReference type="SUPFAM" id="SSF52151">
    <property type="entry name" value="FabD/lysophospholipase-like"/>
    <property type="match status" value="1"/>
</dbReference>
<evidence type="ECO:0000259" key="4">
    <source>
        <dbReference type="PROSITE" id="PS52019"/>
    </source>
</evidence>
<evidence type="ECO:0000256" key="3">
    <source>
        <dbReference type="PROSITE-ProRule" id="PRU01363"/>
    </source>
</evidence>
<dbReference type="Pfam" id="PF00698">
    <property type="entry name" value="Acyl_transf_1"/>
    <property type="match status" value="1"/>
</dbReference>
<evidence type="ECO:0000313" key="6">
    <source>
        <dbReference type="Proteomes" id="UP001049176"/>
    </source>
</evidence>
<feature type="region of interest" description="N-terminal hotdog fold" evidence="3">
    <location>
        <begin position="331"/>
        <end position="459"/>
    </location>
</feature>
<comment type="caution">
    <text evidence="5">The sequence shown here is derived from an EMBL/GenBank/DDBJ whole genome shotgun (WGS) entry which is preliminary data.</text>
</comment>
<dbReference type="PROSITE" id="PS52019">
    <property type="entry name" value="PKS_MFAS_DH"/>
    <property type="match status" value="1"/>
</dbReference>
<dbReference type="OrthoDB" id="329835at2759"/>
<dbReference type="GO" id="GO:0006633">
    <property type="term" value="P:fatty acid biosynthetic process"/>
    <property type="evidence" value="ECO:0007669"/>
    <property type="project" value="TreeGrafter"/>
</dbReference>
<dbReference type="Gene3D" id="3.10.129.110">
    <property type="entry name" value="Polyketide synthase dehydratase"/>
    <property type="match status" value="1"/>
</dbReference>
<accession>A0A9P7RY28</accession>
<organism evidence="5 6">
    <name type="scientific">Marasmius oreades</name>
    <name type="common">fairy-ring Marasmius</name>
    <dbReference type="NCBI Taxonomy" id="181124"/>
    <lineage>
        <taxon>Eukaryota</taxon>
        <taxon>Fungi</taxon>
        <taxon>Dikarya</taxon>
        <taxon>Basidiomycota</taxon>
        <taxon>Agaricomycotina</taxon>
        <taxon>Agaricomycetes</taxon>
        <taxon>Agaricomycetidae</taxon>
        <taxon>Agaricales</taxon>
        <taxon>Marasmiineae</taxon>
        <taxon>Marasmiaceae</taxon>
        <taxon>Marasmius</taxon>
    </lineage>
</organism>
<gene>
    <name evidence="5" type="ORF">E1B28_008215</name>
</gene>
<keyword evidence="1" id="KW-0596">Phosphopantetheine</keyword>
<feature type="domain" description="PKS/mFAS DH" evidence="4">
    <location>
        <begin position="331"/>
        <end position="618"/>
    </location>
</feature>
<name>A0A9P7RY28_9AGAR</name>
<keyword evidence="2" id="KW-0597">Phosphoprotein</keyword>
<dbReference type="InterPro" id="IPR042104">
    <property type="entry name" value="PKS_dehydratase_sf"/>
</dbReference>
<evidence type="ECO:0000256" key="1">
    <source>
        <dbReference type="ARBA" id="ARBA00022450"/>
    </source>
</evidence>
<keyword evidence="6" id="KW-1185">Reference proteome</keyword>
<dbReference type="InterPro" id="IPR049551">
    <property type="entry name" value="PKS_DH_C"/>
</dbReference>
<protein>
    <recommendedName>
        <fullName evidence="4">PKS/mFAS DH domain-containing protein</fullName>
    </recommendedName>
</protein>
<dbReference type="GeneID" id="66077291"/>
<dbReference type="EMBL" id="CM032185">
    <property type="protein sequence ID" value="KAG7091812.1"/>
    <property type="molecule type" value="Genomic_DNA"/>
</dbReference>
<reference evidence="5" key="1">
    <citation type="journal article" date="2021" name="Genome Biol. Evol.">
        <title>The assembled and annotated genome of the fairy-ring fungus Marasmius oreades.</title>
        <authorList>
            <person name="Hiltunen M."/>
            <person name="Ament-Velasquez S.L."/>
            <person name="Johannesson H."/>
        </authorList>
    </citation>
    <scope>NUCLEOTIDE SEQUENCE</scope>
    <source>
        <strain evidence="5">03SP1</strain>
    </source>
</reference>
<dbReference type="InterPro" id="IPR016035">
    <property type="entry name" value="Acyl_Trfase/lysoPLipase"/>
</dbReference>
<evidence type="ECO:0000313" key="5">
    <source>
        <dbReference type="EMBL" id="KAG7091812.1"/>
    </source>
</evidence>
<dbReference type="Proteomes" id="UP001049176">
    <property type="component" value="Chromosome 5"/>
</dbReference>
<dbReference type="Pfam" id="PF14765">
    <property type="entry name" value="PS-DH"/>
    <property type="match status" value="1"/>
</dbReference>
<dbReference type="InterPro" id="IPR049552">
    <property type="entry name" value="PKS_DH_N"/>
</dbReference>
<dbReference type="KEGG" id="more:E1B28_008215"/>